<dbReference type="GO" id="GO:0046961">
    <property type="term" value="F:proton-transporting ATPase activity, rotational mechanism"/>
    <property type="evidence" value="ECO:0007669"/>
    <property type="project" value="TreeGrafter"/>
</dbReference>
<dbReference type="AlphaFoldDB" id="C6LDT7"/>
<evidence type="ECO:0000256" key="1">
    <source>
        <dbReference type="ARBA" id="ARBA00005513"/>
    </source>
</evidence>
<accession>C6LDT7</accession>
<comment type="subunit">
    <text evidence="12">F-type ATPases have 2 components, F(1) - the catalytic core - and F(0) - the membrane proton channel. F(1) has five subunits: alpha(3), beta(3), gamma(1), delta(1), epsilon(1). F(0) has three main subunits: a(1), b(2) and c(10-14). The alpha and beta chains form an alternating ring which encloses part of the gamma chain. F(1) is attached to F(0) by a central stalk formed by the gamma and epsilon chains, while a peripheral stalk is formed by the delta and b chains.</text>
</comment>
<dbReference type="eggNOG" id="COG0711">
    <property type="taxonomic scope" value="Bacteria"/>
</dbReference>
<proteinExistence type="inferred from homology"/>
<dbReference type="InterPro" id="IPR050059">
    <property type="entry name" value="ATP_synthase_B_chain"/>
</dbReference>
<keyword evidence="5 12" id="KW-0375">Hydrogen ion transport</keyword>
<dbReference type="GO" id="GO:0045259">
    <property type="term" value="C:proton-transporting ATP synthase complex"/>
    <property type="evidence" value="ECO:0007669"/>
    <property type="project" value="UniProtKB-KW"/>
</dbReference>
<keyword evidence="2 12" id="KW-0813">Transport</keyword>
<keyword evidence="14" id="KW-0175">Coiled coil</keyword>
<dbReference type="PANTHER" id="PTHR33445">
    <property type="entry name" value="ATP SYNTHASE SUBUNIT B', CHLOROPLASTIC"/>
    <property type="match status" value="1"/>
</dbReference>
<dbReference type="STRING" id="168384.SAMN05660368_01105"/>
<dbReference type="CDD" id="cd06503">
    <property type="entry name" value="ATP-synt_Fo_b"/>
    <property type="match status" value="1"/>
</dbReference>
<dbReference type="Pfam" id="PF00430">
    <property type="entry name" value="ATP-synt_B"/>
    <property type="match status" value="1"/>
</dbReference>
<evidence type="ECO:0000256" key="7">
    <source>
        <dbReference type="ARBA" id="ARBA00023065"/>
    </source>
</evidence>
<reference evidence="15" key="1">
    <citation type="submission" date="2009-07" db="EMBL/GenBank/DDBJ databases">
        <authorList>
            <person name="Weinstock G."/>
            <person name="Sodergren E."/>
            <person name="Clifton S."/>
            <person name="Fulton L."/>
            <person name="Fulton B."/>
            <person name="Courtney L."/>
            <person name="Fronick C."/>
            <person name="Harrison M."/>
            <person name="Strong C."/>
            <person name="Farmer C."/>
            <person name="Delahaunty K."/>
            <person name="Markovic C."/>
            <person name="Hall O."/>
            <person name="Minx P."/>
            <person name="Tomlinson C."/>
            <person name="Mitreva M."/>
            <person name="Nelson J."/>
            <person name="Hou S."/>
            <person name="Wollam A."/>
            <person name="Pepin K.H."/>
            <person name="Johnson M."/>
            <person name="Bhonagiri V."/>
            <person name="Nash W.E."/>
            <person name="Warren W."/>
            <person name="Chinwalla A."/>
            <person name="Mardis E.R."/>
            <person name="Wilson R.K."/>
        </authorList>
    </citation>
    <scope>NUCLEOTIDE SEQUENCE [LARGE SCALE GENOMIC DNA]</scope>
    <source>
        <strain evidence="15">DSM 14469</strain>
    </source>
</reference>
<comment type="similarity">
    <text evidence="1 12 13">Belongs to the ATPase B chain family.</text>
</comment>
<comment type="function">
    <text evidence="12">Component of the F(0) channel, it forms part of the peripheral stalk, linking F(1) to F(0).</text>
</comment>
<keyword evidence="8 12" id="KW-0472">Membrane</keyword>
<evidence type="ECO:0000256" key="8">
    <source>
        <dbReference type="ARBA" id="ARBA00023136"/>
    </source>
</evidence>
<comment type="subcellular location">
    <subcellularLocation>
        <location evidence="12">Cell membrane</location>
        <topology evidence="12">Single-pass membrane protein</topology>
    </subcellularLocation>
    <subcellularLocation>
        <location evidence="11">Endomembrane system</location>
        <topology evidence="11">Single-pass membrane protein</topology>
    </subcellularLocation>
</comment>
<name>C6LDT7_9FIRM</name>
<evidence type="ECO:0000256" key="11">
    <source>
        <dbReference type="ARBA" id="ARBA00037847"/>
    </source>
</evidence>
<keyword evidence="4 12" id="KW-0812">Transmembrane</keyword>
<dbReference type="GO" id="GO:0046933">
    <property type="term" value="F:proton-transporting ATP synthase activity, rotational mechanism"/>
    <property type="evidence" value="ECO:0007669"/>
    <property type="project" value="UniProtKB-UniRule"/>
</dbReference>
<evidence type="ECO:0000256" key="9">
    <source>
        <dbReference type="ARBA" id="ARBA00023310"/>
    </source>
</evidence>
<evidence type="ECO:0000256" key="4">
    <source>
        <dbReference type="ARBA" id="ARBA00022692"/>
    </source>
</evidence>
<dbReference type="HAMAP" id="MF_01398">
    <property type="entry name" value="ATP_synth_b_bprime"/>
    <property type="match status" value="1"/>
</dbReference>
<keyword evidence="7 12" id="KW-0406">Ion transport</keyword>
<dbReference type="PANTHER" id="PTHR33445:SF2">
    <property type="entry name" value="ATP SYNTHASE SUBUNIT B', CHLOROPLASTIC"/>
    <property type="match status" value="1"/>
</dbReference>
<evidence type="ECO:0000256" key="12">
    <source>
        <dbReference type="HAMAP-Rule" id="MF_01398"/>
    </source>
</evidence>
<dbReference type="InterPro" id="IPR002146">
    <property type="entry name" value="ATP_synth_b/b'su_bac/chlpt"/>
</dbReference>
<evidence type="ECO:0000256" key="13">
    <source>
        <dbReference type="RuleBase" id="RU003848"/>
    </source>
</evidence>
<dbReference type="EMBL" id="ACCL02000007">
    <property type="protein sequence ID" value="EET61141.1"/>
    <property type="molecule type" value="Genomic_DNA"/>
</dbReference>
<keyword evidence="16" id="KW-1185">Reference proteome</keyword>
<evidence type="ECO:0000256" key="5">
    <source>
        <dbReference type="ARBA" id="ARBA00022781"/>
    </source>
</evidence>
<keyword evidence="9 12" id="KW-0066">ATP synthesis</keyword>
<sequence>MNIPLNIDWQQILLHLFNFAILAAGLYLLLYKPVKDFMEKRTEYYKKMDAEAKQGVRDAESMKAEYEKRLASTGQEIAGKKAEADRELEQMKQQKLKEASEEAERIVSEARVKAEKEKEKLLADAGEQIADTAIAAAKKLVKDTISQEQEKALFEEILKKAGESCGN</sequence>
<feature type="transmembrane region" description="Helical" evidence="12">
    <location>
        <begin position="12"/>
        <end position="31"/>
    </location>
</feature>
<evidence type="ECO:0000256" key="6">
    <source>
        <dbReference type="ARBA" id="ARBA00022989"/>
    </source>
</evidence>
<evidence type="ECO:0000256" key="3">
    <source>
        <dbReference type="ARBA" id="ARBA00022547"/>
    </source>
</evidence>
<protein>
    <recommendedName>
        <fullName evidence="12">ATP synthase subunit b</fullName>
    </recommendedName>
    <alternativeName>
        <fullName evidence="12">ATP synthase F(0) sector subunit b</fullName>
    </alternativeName>
    <alternativeName>
        <fullName evidence="12">ATPase subunit I</fullName>
    </alternativeName>
    <alternativeName>
        <fullName evidence="12">F-type ATPase subunit b</fullName>
        <shortName evidence="12">F-ATPase subunit b</shortName>
    </alternativeName>
</protein>
<evidence type="ECO:0000313" key="15">
    <source>
        <dbReference type="EMBL" id="EET61141.1"/>
    </source>
</evidence>
<evidence type="ECO:0000256" key="2">
    <source>
        <dbReference type="ARBA" id="ARBA00022448"/>
    </source>
</evidence>
<gene>
    <name evidence="12" type="primary">atpF</name>
    <name evidence="15" type="ORF">BRYFOR_06786</name>
</gene>
<dbReference type="Proteomes" id="UP000005561">
    <property type="component" value="Unassembled WGS sequence"/>
</dbReference>
<keyword evidence="6 12" id="KW-1133">Transmembrane helix</keyword>
<dbReference type="RefSeq" id="WP_006861579.1">
    <property type="nucleotide sequence ID" value="NZ_ACCL02000007.1"/>
</dbReference>
<organism evidence="15 16">
    <name type="scientific">Marvinbryantia formatexigens DSM 14469</name>
    <dbReference type="NCBI Taxonomy" id="478749"/>
    <lineage>
        <taxon>Bacteria</taxon>
        <taxon>Bacillati</taxon>
        <taxon>Bacillota</taxon>
        <taxon>Clostridia</taxon>
        <taxon>Lachnospirales</taxon>
        <taxon>Lachnospiraceae</taxon>
        <taxon>Marvinbryantia</taxon>
    </lineage>
</organism>
<keyword evidence="3 12" id="KW-0138">CF(0)</keyword>
<evidence type="ECO:0000256" key="10">
    <source>
        <dbReference type="ARBA" id="ARBA00025198"/>
    </source>
</evidence>
<comment type="function">
    <text evidence="10 12">F(1)F(0) ATP synthase produces ATP from ADP in the presence of a proton or sodium gradient. F-type ATPases consist of two structural domains, F(1) containing the extramembraneous catalytic core and F(0) containing the membrane proton channel, linked together by a central stalk and a peripheral stalk. During catalysis, ATP synthesis in the catalytic domain of F(1) is coupled via a rotary mechanism of the central stalk subunits to proton translocation.</text>
</comment>
<keyword evidence="12" id="KW-1003">Cell membrane</keyword>
<evidence type="ECO:0000313" key="16">
    <source>
        <dbReference type="Proteomes" id="UP000005561"/>
    </source>
</evidence>
<comment type="caution">
    <text evidence="15">The sequence shown here is derived from an EMBL/GenBank/DDBJ whole genome shotgun (WGS) entry which is preliminary data.</text>
</comment>
<dbReference type="GO" id="GO:0012505">
    <property type="term" value="C:endomembrane system"/>
    <property type="evidence" value="ECO:0007669"/>
    <property type="project" value="UniProtKB-SubCell"/>
</dbReference>
<evidence type="ECO:0000256" key="14">
    <source>
        <dbReference type="SAM" id="Coils"/>
    </source>
</evidence>
<dbReference type="OrthoDB" id="2055033at2"/>
<dbReference type="GO" id="GO:0005886">
    <property type="term" value="C:plasma membrane"/>
    <property type="evidence" value="ECO:0007669"/>
    <property type="project" value="UniProtKB-SubCell"/>
</dbReference>
<feature type="coiled-coil region" evidence="14">
    <location>
        <begin position="56"/>
        <end position="120"/>
    </location>
</feature>